<dbReference type="InterPro" id="IPR051240">
    <property type="entry name" value="Mito_RNA-Proc/Resp"/>
</dbReference>
<dbReference type="EMBL" id="MCFF01000012">
    <property type="protein sequence ID" value="ORZ21033.1"/>
    <property type="molecule type" value="Genomic_DNA"/>
</dbReference>
<feature type="compositionally biased region" description="Basic and acidic residues" evidence="4">
    <location>
        <begin position="596"/>
        <end position="612"/>
    </location>
</feature>
<dbReference type="PANTHER" id="PTHR47933:SF11">
    <property type="entry name" value="PENTATRICOPEPTIDE REPEAT-CONTAINING PROTEIN 2"/>
    <property type="match status" value="1"/>
</dbReference>
<name>A0A1Y2GWG1_9FUNG</name>
<dbReference type="InterPro" id="IPR011990">
    <property type="entry name" value="TPR-like_helical_dom_sf"/>
</dbReference>
<keyword evidence="1" id="KW-0677">Repeat</keyword>
<dbReference type="Pfam" id="PF13041">
    <property type="entry name" value="PPR_2"/>
    <property type="match status" value="2"/>
</dbReference>
<dbReference type="OrthoDB" id="185373at2759"/>
<keyword evidence="3" id="KW-0175">Coiled coil</keyword>
<keyword evidence="6" id="KW-1185">Reference proteome</keyword>
<sequence length="666" mass="76256">MSTLLRSISTYAQRGHYWIRTTTTASTIKRTATTPNTIRVFSATSLASCPIKKKVLDKKITVPRDPYLLSEKIIKFARNGKLDEAITLVLESPKSRQNEVVWNHLIQESSKLGKTNQSWQLLNDMKKRGYKPNDRTFTILLNALAINSFSPNSVSRAQMLYQQMKDSEDTHPNVVHTNALLKVCARKPDYEALQQVYDEMPKVGPNSPDVVTFNIMINSFARMGGDKGFEQAWRIWEDFLDAKTKRPDQVDLDGALIDALLLACREARSSVFMKRGYRIVGSLYDLNLSSGEPTPDAEKLSSPSPSNMTSLDKALYPSKTLGVGPILKMRTIQPRTVELLLSICSKLKDYGKAQRYMDLIRTTYPDFRPDSQLLASLMHFQISNREYEKAIQSWDEIKSLGLSHTPATFKQGLDACLKARNWPKSLEIFSTMKDIIMTNRDTNPTRHRLINPIVQEYDAWTLVSTLKCAIKTKHIPEAIQILQESHWTKVVRNPKYPRANADLAELATKIYNAAVKSARRDSKPTASSDIANQEQNLSHLQGSKDVEKLQRKLKEAKDLHQQLSAILAEYDENKAQREAREREELRDRKVAQRYEKLQVKSNDKDNTSERTETNSWRRISEIHEASYKSEGTSRWDAKGRRSNRDHQPHERFSAFTPSKDFKRDVF</sequence>
<reference evidence="5 6" key="1">
    <citation type="submission" date="2016-07" db="EMBL/GenBank/DDBJ databases">
        <title>Pervasive Adenine N6-methylation of Active Genes in Fungi.</title>
        <authorList>
            <consortium name="DOE Joint Genome Institute"/>
            <person name="Mondo S.J."/>
            <person name="Dannebaum R.O."/>
            <person name="Kuo R.C."/>
            <person name="Labutti K."/>
            <person name="Haridas S."/>
            <person name="Kuo A."/>
            <person name="Salamov A."/>
            <person name="Ahrendt S.R."/>
            <person name="Lipzen A."/>
            <person name="Sullivan W."/>
            <person name="Andreopoulos W.B."/>
            <person name="Clum A."/>
            <person name="Lindquist E."/>
            <person name="Daum C."/>
            <person name="Ramamoorthy G.K."/>
            <person name="Gryganskyi A."/>
            <person name="Culley D."/>
            <person name="Magnuson J.K."/>
            <person name="James T.Y."/>
            <person name="O'Malley M.A."/>
            <person name="Stajich J.E."/>
            <person name="Spatafora J.W."/>
            <person name="Visel A."/>
            <person name="Grigoriev I.V."/>
        </authorList>
    </citation>
    <scope>NUCLEOTIDE SEQUENCE [LARGE SCALE GENOMIC DNA]</scope>
    <source>
        <strain evidence="5 6">NRRL 3116</strain>
    </source>
</reference>
<dbReference type="Proteomes" id="UP000193648">
    <property type="component" value="Unassembled WGS sequence"/>
</dbReference>
<evidence type="ECO:0008006" key="7">
    <source>
        <dbReference type="Google" id="ProtNLM"/>
    </source>
</evidence>
<dbReference type="GO" id="GO:0003729">
    <property type="term" value="F:mRNA binding"/>
    <property type="evidence" value="ECO:0007669"/>
    <property type="project" value="TreeGrafter"/>
</dbReference>
<protein>
    <recommendedName>
        <fullName evidence="7">Pentacotripeptide-repeat region of PRORP domain-containing protein</fullName>
    </recommendedName>
</protein>
<accession>A0A1Y2GWG1</accession>
<dbReference type="RefSeq" id="XP_021882942.1">
    <property type="nucleotide sequence ID" value="XM_022029979.1"/>
</dbReference>
<feature type="region of interest" description="Disordered" evidence="4">
    <location>
        <begin position="518"/>
        <end position="543"/>
    </location>
</feature>
<dbReference type="STRING" id="64571.A0A1Y2GWG1"/>
<evidence type="ECO:0000313" key="6">
    <source>
        <dbReference type="Proteomes" id="UP000193648"/>
    </source>
</evidence>
<organism evidence="5 6">
    <name type="scientific">Lobosporangium transversale</name>
    <dbReference type="NCBI Taxonomy" id="64571"/>
    <lineage>
        <taxon>Eukaryota</taxon>
        <taxon>Fungi</taxon>
        <taxon>Fungi incertae sedis</taxon>
        <taxon>Mucoromycota</taxon>
        <taxon>Mortierellomycotina</taxon>
        <taxon>Mortierellomycetes</taxon>
        <taxon>Mortierellales</taxon>
        <taxon>Mortierellaceae</taxon>
        <taxon>Lobosporangium</taxon>
    </lineage>
</organism>
<comment type="caution">
    <text evidence="5">The sequence shown here is derived from an EMBL/GenBank/DDBJ whole genome shotgun (WGS) entry which is preliminary data.</text>
</comment>
<evidence type="ECO:0000313" key="5">
    <source>
        <dbReference type="EMBL" id="ORZ21033.1"/>
    </source>
</evidence>
<evidence type="ECO:0000256" key="3">
    <source>
        <dbReference type="SAM" id="Coils"/>
    </source>
</evidence>
<feature type="region of interest" description="Disordered" evidence="4">
    <location>
        <begin position="596"/>
        <end position="666"/>
    </location>
</feature>
<dbReference type="InParanoid" id="A0A1Y2GWG1"/>
<gene>
    <name evidence="5" type="ORF">BCR41DRAFT_421049</name>
</gene>
<dbReference type="InterPro" id="IPR002885">
    <property type="entry name" value="PPR_rpt"/>
</dbReference>
<dbReference type="Gene3D" id="1.25.40.10">
    <property type="entry name" value="Tetratricopeptide repeat domain"/>
    <property type="match status" value="3"/>
</dbReference>
<proteinExistence type="predicted"/>
<feature type="repeat" description="PPR" evidence="2">
    <location>
        <begin position="98"/>
        <end position="132"/>
    </location>
</feature>
<feature type="compositionally biased region" description="Basic and acidic residues" evidence="4">
    <location>
        <begin position="618"/>
        <end position="652"/>
    </location>
</feature>
<evidence type="ECO:0000256" key="4">
    <source>
        <dbReference type="SAM" id="MobiDB-lite"/>
    </source>
</evidence>
<dbReference type="NCBIfam" id="TIGR00756">
    <property type="entry name" value="PPR"/>
    <property type="match status" value="1"/>
</dbReference>
<feature type="coiled-coil region" evidence="3">
    <location>
        <begin position="546"/>
        <end position="588"/>
    </location>
</feature>
<evidence type="ECO:0000256" key="2">
    <source>
        <dbReference type="PROSITE-ProRule" id="PRU00708"/>
    </source>
</evidence>
<feature type="repeat" description="PPR" evidence="2">
    <location>
        <begin position="209"/>
        <end position="246"/>
    </location>
</feature>
<feature type="compositionally biased region" description="Polar residues" evidence="4">
    <location>
        <begin position="524"/>
        <end position="541"/>
    </location>
</feature>
<dbReference type="GeneID" id="33571822"/>
<dbReference type="PROSITE" id="PS51375">
    <property type="entry name" value="PPR"/>
    <property type="match status" value="2"/>
</dbReference>
<evidence type="ECO:0000256" key="1">
    <source>
        <dbReference type="ARBA" id="ARBA00022737"/>
    </source>
</evidence>
<dbReference type="PANTHER" id="PTHR47933">
    <property type="entry name" value="PENTATRICOPEPTIDE REPEAT-CONTAINING PROTEIN 1, MITOCHONDRIAL"/>
    <property type="match status" value="1"/>
</dbReference>
<dbReference type="AlphaFoldDB" id="A0A1Y2GWG1"/>